<protein>
    <submittedName>
        <fullName evidence="3">Uncharacterized protein</fullName>
    </submittedName>
</protein>
<proteinExistence type="predicted"/>
<gene>
    <name evidence="3" type="ORF">J5Y10_03010</name>
</gene>
<dbReference type="EMBL" id="JAGIZA010000002">
    <property type="protein sequence ID" value="MBP0491743.1"/>
    <property type="molecule type" value="Genomic_DNA"/>
</dbReference>
<keyword evidence="4" id="KW-1185">Reference proteome</keyword>
<dbReference type="RefSeq" id="WP_209370560.1">
    <property type="nucleotide sequence ID" value="NZ_JAGIZA010000002.1"/>
</dbReference>
<dbReference type="AlphaFoldDB" id="A0A940S6A0"/>
<dbReference type="Proteomes" id="UP000677537">
    <property type="component" value="Unassembled WGS sequence"/>
</dbReference>
<evidence type="ECO:0000313" key="4">
    <source>
        <dbReference type="Proteomes" id="UP000677537"/>
    </source>
</evidence>
<feature type="chain" id="PRO_5037184613" evidence="2">
    <location>
        <begin position="24"/>
        <end position="72"/>
    </location>
</feature>
<feature type="signal peptide" evidence="2">
    <location>
        <begin position="1"/>
        <end position="23"/>
    </location>
</feature>
<keyword evidence="2" id="KW-0732">Signal</keyword>
<organism evidence="3 4">
    <name type="scientific">Roseomonas indoligenes</name>
    <dbReference type="NCBI Taxonomy" id="2820811"/>
    <lineage>
        <taxon>Bacteria</taxon>
        <taxon>Pseudomonadati</taxon>
        <taxon>Pseudomonadota</taxon>
        <taxon>Alphaproteobacteria</taxon>
        <taxon>Acetobacterales</taxon>
        <taxon>Roseomonadaceae</taxon>
        <taxon>Roseomonas</taxon>
    </lineage>
</organism>
<feature type="region of interest" description="Disordered" evidence="1">
    <location>
        <begin position="28"/>
        <end position="50"/>
    </location>
</feature>
<evidence type="ECO:0000256" key="1">
    <source>
        <dbReference type="SAM" id="MobiDB-lite"/>
    </source>
</evidence>
<sequence>MMNFRTLALAAALIGSLAAPAFADQDRVPEGATASGRWTAAESRTPLASPVANPQQNFLALSGATGGFGQHS</sequence>
<accession>A0A940S6A0</accession>
<evidence type="ECO:0000256" key="2">
    <source>
        <dbReference type="SAM" id="SignalP"/>
    </source>
</evidence>
<reference evidence="3" key="1">
    <citation type="submission" date="2021-03" db="EMBL/GenBank/DDBJ databases">
        <authorList>
            <person name="So Y."/>
        </authorList>
    </citation>
    <scope>NUCLEOTIDE SEQUENCE</scope>
    <source>
        <strain evidence="3">SG15</strain>
    </source>
</reference>
<name>A0A940S6A0_9PROT</name>
<evidence type="ECO:0000313" key="3">
    <source>
        <dbReference type="EMBL" id="MBP0491743.1"/>
    </source>
</evidence>
<comment type="caution">
    <text evidence="3">The sequence shown here is derived from an EMBL/GenBank/DDBJ whole genome shotgun (WGS) entry which is preliminary data.</text>
</comment>